<keyword evidence="2" id="KW-0238">DNA-binding</keyword>
<proteinExistence type="predicted"/>
<sequence>MQHGPVSYHAYDVRLAAPGTHRGLPSPTLTFVLPIGPDLELEAPDGTRAHFRACLAGLHAAPERIVHDGVQTGIQLSVPPLAARALFGLPAAELAGVSVEAADVLGRVGDELVERIGTGDTWTERFAALDDVLDRLRRTHDDGPATSDEVRHAWARVLAGRSVRATAREVGWSEDHLSRRFRAEFGVGPKVAGRLARFDRARQDITSRAIAGRLDLADVAVVHGFADQAHLAREFRALAGCSATRWVAEEVHGGLVGPAIGSVQDTDPAPTPGWAA</sequence>
<organism evidence="5 6">
    <name type="scientific">Actinomycetospora atypica</name>
    <dbReference type="NCBI Taxonomy" id="1290095"/>
    <lineage>
        <taxon>Bacteria</taxon>
        <taxon>Bacillati</taxon>
        <taxon>Actinomycetota</taxon>
        <taxon>Actinomycetes</taxon>
        <taxon>Pseudonocardiales</taxon>
        <taxon>Pseudonocardiaceae</taxon>
        <taxon>Actinomycetospora</taxon>
    </lineage>
</organism>
<dbReference type="EMBL" id="JBHSIV010000020">
    <property type="protein sequence ID" value="MFC5064191.1"/>
    <property type="molecule type" value="Genomic_DNA"/>
</dbReference>
<dbReference type="PANTHER" id="PTHR46796">
    <property type="entry name" value="HTH-TYPE TRANSCRIPTIONAL ACTIVATOR RHAS-RELATED"/>
    <property type="match status" value="1"/>
</dbReference>
<dbReference type="Gene3D" id="1.10.10.60">
    <property type="entry name" value="Homeodomain-like"/>
    <property type="match status" value="1"/>
</dbReference>
<evidence type="ECO:0000256" key="3">
    <source>
        <dbReference type="ARBA" id="ARBA00023163"/>
    </source>
</evidence>
<keyword evidence="6" id="KW-1185">Reference proteome</keyword>
<dbReference type="RefSeq" id="WP_378037538.1">
    <property type="nucleotide sequence ID" value="NZ_JBHSIV010000020.1"/>
</dbReference>
<name>A0ABV9YQJ9_9PSEU</name>
<reference evidence="6" key="1">
    <citation type="journal article" date="2019" name="Int. J. Syst. Evol. Microbiol.">
        <title>The Global Catalogue of Microorganisms (GCM) 10K type strain sequencing project: providing services to taxonomists for standard genome sequencing and annotation.</title>
        <authorList>
            <consortium name="The Broad Institute Genomics Platform"/>
            <consortium name="The Broad Institute Genome Sequencing Center for Infectious Disease"/>
            <person name="Wu L."/>
            <person name="Ma J."/>
        </authorList>
    </citation>
    <scope>NUCLEOTIDE SEQUENCE [LARGE SCALE GENOMIC DNA]</scope>
    <source>
        <strain evidence="6">CGMCC 4.7093</strain>
    </source>
</reference>
<dbReference type="PANTHER" id="PTHR46796:SF15">
    <property type="entry name" value="BLL1074 PROTEIN"/>
    <property type="match status" value="1"/>
</dbReference>
<evidence type="ECO:0000313" key="5">
    <source>
        <dbReference type="EMBL" id="MFC5064191.1"/>
    </source>
</evidence>
<gene>
    <name evidence="5" type="ORF">ACFPBZ_18355</name>
</gene>
<dbReference type="SMART" id="SM00342">
    <property type="entry name" value="HTH_ARAC"/>
    <property type="match status" value="1"/>
</dbReference>
<dbReference type="Proteomes" id="UP001595947">
    <property type="component" value="Unassembled WGS sequence"/>
</dbReference>
<feature type="domain" description="HTH araC/xylS-type" evidence="4">
    <location>
        <begin position="162"/>
        <end position="249"/>
    </location>
</feature>
<evidence type="ECO:0000313" key="6">
    <source>
        <dbReference type="Proteomes" id="UP001595947"/>
    </source>
</evidence>
<protein>
    <submittedName>
        <fullName evidence="5">Helix-turn-helix domain-containing protein</fullName>
    </submittedName>
</protein>
<evidence type="ECO:0000259" key="4">
    <source>
        <dbReference type="PROSITE" id="PS01124"/>
    </source>
</evidence>
<dbReference type="InterPro" id="IPR050204">
    <property type="entry name" value="AraC_XylS_family_regulators"/>
</dbReference>
<evidence type="ECO:0000256" key="2">
    <source>
        <dbReference type="ARBA" id="ARBA00023125"/>
    </source>
</evidence>
<accession>A0ABV9YQJ9</accession>
<keyword evidence="1" id="KW-0805">Transcription regulation</keyword>
<dbReference type="InterPro" id="IPR018060">
    <property type="entry name" value="HTH_AraC"/>
</dbReference>
<dbReference type="Pfam" id="PF12833">
    <property type="entry name" value="HTH_18"/>
    <property type="match status" value="1"/>
</dbReference>
<evidence type="ECO:0000256" key="1">
    <source>
        <dbReference type="ARBA" id="ARBA00023015"/>
    </source>
</evidence>
<keyword evidence="3" id="KW-0804">Transcription</keyword>
<dbReference type="PROSITE" id="PS01124">
    <property type="entry name" value="HTH_ARAC_FAMILY_2"/>
    <property type="match status" value="1"/>
</dbReference>
<comment type="caution">
    <text evidence="5">The sequence shown here is derived from an EMBL/GenBank/DDBJ whole genome shotgun (WGS) entry which is preliminary data.</text>
</comment>